<dbReference type="EMBL" id="JAYMFH010000001">
    <property type="protein sequence ID" value="MEC4293828.1"/>
    <property type="molecule type" value="Genomic_DNA"/>
</dbReference>
<reference evidence="1 2" key="1">
    <citation type="submission" date="2024-01" db="EMBL/GenBank/DDBJ databases">
        <title>novel species in genus Adlercreutzia.</title>
        <authorList>
            <person name="Liu X."/>
        </authorList>
    </citation>
    <scope>NUCLEOTIDE SEQUENCE [LARGE SCALE GENOMIC DNA]</scope>
    <source>
        <strain evidence="1 2">R22</strain>
    </source>
</reference>
<proteinExistence type="predicted"/>
<comment type="caution">
    <text evidence="1">The sequence shown here is derived from an EMBL/GenBank/DDBJ whole genome shotgun (WGS) entry which is preliminary data.</text>
</comment>
<dbReference type="RefSeq" id="WP_326438328.1">
    <property type="nucleotide sequence ID" value="NZ_JAYMFH010000001.1"/>
</dbReference>
<dbReference type="Proteomes" id="UP001343724">
    <property type="component" value="Unassembled WGS sequence"/>
</dbReference>
<name>A0ABU6IVK8_9ACTN</name>
<organism evidence="1 2">
    <name type="scientific">Adlercreutzia shanghongiae</name>
    <dbReference type="NCBI Taxonomy" id="3111773"/>
    <lineage>
        <taxon>Bacteria</taxon>
        <taxon>Bacillati</taxon>
        <taxon>Actinomycetota</taxon>
        <taxon>Coriobacteriia</taxon>
        <taxon>Eggerthellales</taxon>
        <taxon>Eggerthellaceae</taxon>
        <taxon>Adlercreutzia</taxon>
    </lineage>
</organism>
<accession>A0ABU6IVK8</accession>
<gene>
    <name evidence="1" type="ORF">VJ920_00715</name>
</gene>
<protein>
    <submittedName>
        <fullName evidence="1">Uncharacterized protein</fullName>
    </submittedName>
</protein>
<sequence length="96" mass="10850">MNEEELAATAKPQICEKLGKKRCFGLFSLLNQVVIFSKQSFNISYIIFYLNCRARSRITKVQNAVFWPVFDSLCPKVRKAPHGAFPQACLAGKLPL</sequence>
<evidence type="ECO:0000313" key="1">
    <source>
        <dbReference type="EMBL" id="MEC4293828.1"/>
    </source>
</evidence>
<keyword evidence="2" id="KW-1185">Reference proteome</keyword>
<evidence type="ECO:0000313" key="2">
    <source>
        <dbReference type="Proteomes" id="UP001343724"/>
    </source>
</evidence>